<feature type="compositionally biased region" description="Low complexity" evidence="1">
    <location>
        <begin position="282"/>
        <end position="294"/>
    </location>
</feature>
<reference evidence="3" key="1">
    <citation type="journal article" date="2014" name="Genome Announc.">
        <title>Draft genome sequence of the plant-pathogenic soil fungus Rhizoctonia solani anastomosis group 3 strain Rhs1AP.</title>
        <authorList>
            <person name="Cubeta M.A."/>
            <person name="Thomas E."/>
            <person name="Dean R.A."/>
            <person name="Jabaji S."/>
            <person name="Neate S.M."/>
            <person name="Tavantzis S."/>
            <person name="Toda T."/>
            <person name="Vilgalys R."/>
            <person name="Bharathan N."/>
            <person name="Fedorova-Abrams N."/>
            <person name="Pakala S.B."/>
            <person name="Pakala S.M."/>
            <person name="Zafar N."/>
            <person name="Joardar V."/>
            <person name="Losada L."/>
            <person name="Nierman W.C."/>
        </authorList>
    </citation>
    <scope>NUCLEOTIDE SEQUENCE [LARGE SCALE GENOMIC DNA]</scope>
    <source>
        <strain evidence="3">AG-3</strain>
    </source>
</reference>
<dbReference type="OrthoDB" id="3219854at2759"/>
<evidence type="ECO:0000256" key="1">
    <source>
        <dbReference type="SAM" id="MobiDB-lite"/>
    </source>
</evidence>
<dbReference type="EMBL" id="JATN01000322">
    <property type="protein sequence ID" value="EUC55787.1"/>
    <property type="molecule type" value="Genomic_DNA"/>
</dbReference>
<feature type="non-terminal residue" evidence="2">
    <location>
        <position position="301"/>
    </location>
</feature>
<gene>
    <name evidence="2" type="ORF">RSOL_135680</name>
</gene>
<proteinExistence type="predicted"/>
<protein>
    <submittedName>
        <fullName evidence="2">Uncharacterized protein</fullName>
    </submittedName>
</protein>
<dbReference type="AlphaFoldDB" id="X8J1I6"/>
<evidence type="ECO:0000313" key="2">
    <source>
        <dbReference type="EMBL" id="EUC55787.1"/>
    </source>
</evidence>
<name>X8J1I6_9AGAM</name>
<accession>X8J1I6</accession>
<dbReference type="Proteomes" id="UP000030108">
    <property type="component" value="Unassembled WGS sequence"/>
</dbReference>
<evidence type="ECO:0000313" key="3">
    <source>
        <dbReference type="Proteomes" id="UP000030108"/>
    </source>
</evidence>
<feature type="region of interest" description="Disordered" evidence="1">
    <location>
        <begin position="278"/>
        <end position="301"/>
    </location>
</feature>
<comment type="caution">
    <text evidence="2">The sequence shown here is derived from an EMBL/GenBank/DDBJ whole genome shotgun (WGS) entry which is preliminary data.</text>
</comment>
<organism evidence="2 3">
    <name type="scientific">Rhizoctonia solani AG-3 Rhs1AP</name>
    <dbReference type="NCBI Taxonomy" id="1086054"/>
    <lineage>
        <taxon>Eukaryota</taxon>
        <taxon>Fungi</taxon>
        <taxon>Dikarya</taxon>
        <taxon>Basidiomycota</taxon>
        <taxon>Agaricomycotina</taxon>
        <taxon>Agaricomycetes</taxon>
        <taxon>Cantharellales</taxon>
        <taxon>Ceratobasidiaceae</taxon>
        <taxon>Rhizoctonia</taxon>
    </lineage>
</organism>
<sequence>MILEPLTSTTSIATLTEGLEKSGQEDSETPTPRVHPIVPLLKALVNNTAFWKDPACVHMLRAPILHVWSRFNDPNIRTICLKAIASNLEQTHLTSYANMLFAFDFPYQLVELMRTQEITKLRTPSANIFGLLSDDARGPLEGVEHNRSLGFITRILSDGLLEPFVRHILSSYPHEYNAYGKYWGELILEAVRNRLISHHAPDEKLQGTYNYLKRCASLEEEADKEPALRRRSSSKLSLSDLINSLLKLMDNNKELEKDYLRPKIPKIWLDKLEEFKNTRTEPTSSPGAGPSSGPDATRGPL</sequence>